<sequence length="322" mass="35187">MSSNNTVTIYGAGGAGIDILTKLMRTDLSDLANVREAYVDGSRSNVSERTVVDQDKWYFLEGVDGAGKIRKTNYDVTDRSISDILLKLKPSELNILIFSASGGSGSVIGPKLIEGLYAQGKAVLVFLVGSTESAKTTENTMKTISSIRNIAIKNNQFANVAFESNENNVRNAEVDAIMIATIRAVLDLYSGKHHGLDSADVLTWARPVIGAGVRPELGLLEVFQDREDALEVTAPISVAELYGDNKPTTGTIPADYNTYGSRKRSGEDSLYFLIHTHGLNEILTDLRKTYDDFEQRRMARDKKSVAVQSFIQGDTQGDGMEF</sequence>
<reference evidence="1 2" key="1">
    <citation type="submission" date="2020-12" db="EMBL/GenBank/DDBJ databases">
        <title>Genomic characterization of four novel bacteriophages infecting Klebsiella pneumoniae.</title>
        <authorList>
            <person name="Estrada Bonilla B."/>
            <person name="Costa A.R."/>
            <person name="van Rossum T."/>
            <person name="Hagedoorn S."/>
            <person name="Wallinga H."/>
            <person name="Xiao M."/>
            <person name="Song W."/>
            <person name="Haas P.-J."/>
            <person name="Nobrega F.L."/>
            <person name="Brouns S.J.J."/>
        </authorList>
    </citation>
    <scope>NUCLEOTIDE SEQUENCE [LARGE SCALE GENOMIC DNA]</scope>
</reference>
<organism evidence="1 2">
    <name type="scientific">Klebsiella phage vB_KpM_FBKp24</name>
    <dbReference type="NCBI Taxonomy" id="2801834"/>
    <lineage>
        <taxon>Viruses</taxon>
        <taxon>Duplodnaviria</taxon>
        <taxon>Heunggongvirae</taxon>
        <taxon>Uroviricota</taxon>
        <taxon>Caudoviricetes</taxon>
        <taxon>Chimalliviridae</taxon>
        <taxon>Maaswegvirus</taxon>
        <taxon>Maaswegvirus Kp24</taxon>
    </lineage>
</organism>
<evidence type="ECO:0000313" key="2">
    <source>
        <dbReference type="Proteomes" id="UP000596381"/>
    </source>
</evidence>
<accession>A0A7U0GBH5</accession>
<dbReference type="SUPFAM" id="SSF52490">
    <property type="entry name" value="Tubulin nucleotide-binding domain-like"/>
    <property type="match status" value="1"/>
</dbReference>
<proteinExistence type="predicted"/>
<dbReference type="Proteomes" id="UP000596381">
    <property type="component" value="Segment"/>
</dbReference>
<protein>
    <submittedName>
        <fullName evidence="1">Putative tubulin like protein</fullName>
    </submittedName>
</protein>
<keyword evidence="2" id="KW-1185">Reference proteome</keyword>
<evidence type="ECO:0000313" key="1">
    <source>
        <dbReference type="EMBL" id="QQV92079.1"/>
    </source>
</evidence>
<dbReference type="Gene3D" id="3.40.50.1440">
    <property type="entry name" value="Tubulin/FtsZ, GTPase domain"/>
    <property type="match status" value="1"/>
</dbReference>
<name>A0A7U0GBH5_9CAUD</name>
<dbReference type="EMBL" id="MW394391">
    <property type="protein sequence ID" value="QQV92079.1"/>
    <property type="molecule type" value="Genomic_DNA"/>
</dbReference>
<dbReference type="InterPro" id="IPR036525">
    <property type="entry name" value="Tubulin/FtsZ_GTPase_sf"/>
</dbReference>
<gene>
    <name evidence="1" type="ORF">vBKpMFBKp24_094</name>
</gene>